<reference evidence="5 6" key="1">
    <citation type="submission" date="2019-10" db="EMBL/GenBank/DDBJ databases">
        <title>Whole genome shotgun sequence of Acrocarpospora corrugata NBRC 13972.</title>
        <authorList>
            <person name="Ichikawa N."/>
            <person name="Kimura A."/>
            <person name="Kitahashi Y."/>
            <person name="Komaki H."/>
            <person name="Oguchi A."/>
        </authorList>
    </citation>
    <scope>NUCLEOTIDE SEQUENCE [LARGE SCALE GENOMIC DNA]</scope>
    <source>
        <strain evidence="5 6">NBRC 13972</strain>
    </source>
</reference>
<dbReference type="AlphaFoldDB" id="A0A5M3VPZ8"/>
<evidence type="ECO:0000256" key="4">
    <source>
        <dbReference type="ARBA" id="ARBA00023136"/>
    </source>
</evidence>
<dbReference type="GO" id="GO:0016020">
    <property type="term" value="C:membrane"/>
    <property type="evidence" value="ECO:0007669"/>
    <property type="project" value="UniProtKB-SubCell"/>
</dbReference>
<keyword evidence="2" id="KW-0812">Transmembrane</keyword>
<comment type="subcellular location">
    <subcellularLocation>
        <location evidence="1">Membrane</location>
        <topology evidence="1">Single-pass membrane protein</topology>
    </subcellularLocation>
</comment>
<keyword evidence="6" id="KW-1185">Reference proteome</keyword>
<evidence type="ECO:0000256" key="1">
    <source>
        <dbReference type="ARBA" id="ARBA00004167"/>
    </source>
</evidence>
<protein>
    <recommendedName>
        <fullName evidence="7">Metalloprotease</fullName>
    </recommendedName>
</protein>
<accession>A0A5M3VPZ8</accession>
<comment type="caution">
    <text evidence="5">The sequence shown here is derived from an EMBL/GenBank/DDBJ whole genome shotgun (WGS) entry which is preliminary data.</text>
</comment>
<gene>
    <name evidence="5" type="ORF">Acor_01410</name>
</gene>
<organism evidence="5 6">
    <name type="scientific">Acrocarpospora corrugata</name>
    <dbReference type="NCBI Taxonomy" id="35763"/>
    <lineage>
        <taxon>Bacteria</taxon>
        <taxon>Bacillati</taxon>
        <taxon>Actinomycetota</taxon>
        <taxon>Actinomycetes</taxon>
        <taxon>Streptosporangiales</taxon>
        <taxon>Streptosporangiaceae</taxon>
        <taxon>Acrocarpospora</taxon>
    </lineage>
</organism>
<dbReference type="PANTHER" id="PTHR30168">
    <property type="entry name" value="PUTATIVE MEMBRANE PROTEIN YPFJ"/>
    <property type="match status" value="1"/>
</dbReference>
<dbReference type="PANTHER" id="PTHR30168:SF0">
    <property type="entry name" value="INNER MEMBRANE PROTEIN"/>
    <property type="match status" value="1"/>
</dbReference>
<keyword evidence="3" id="KW-1133">Transmembrane helix</keyword>
<dbReference type="Proteomes" id="UP000334990">
    <property type="component" value="Unassembled WGS sequence"/>
</dbReference>
<name>A0A5M3VPZ8_9ACTN</name>
<dbReference type="Pfam" id="PF04228">
    <property type="entry name" value="Zn_peptidase"/>
    <property type="match status" value="1"/>
</dbReference>
<evidence type="ECO:0008006" key="7">
    <source>
        <dbReference type="Google" id="ProtNLM"/>
    </source>
</evidence>
<evidence type="ECO:0000313" key="6">
    <source>
        <dbReference type="Proteomes" id="UP000334990"/>
    </source>
</evidence>
<evidence type="ECO:0000313" key="5">
    <source>
        <dbReference type="EMBL" id="GER98079.1"/>
    </source>
</evidence>
<dbReference type="EMBL" id="BLAD01000035">
    <property type="protein sequence ID" value="GER98079.1"/>
    <property type="molecule type" value="Genomic_DNA"/>
</dbReference>
<sequence>MLNVVVAVSVAVPVPVGPGALTKNPIYATGKLPQVTCEEQMFNPARFDSVELYVDNVADCLDRAWRPQFAKAKLSFPRPRFVVKGGDRVKTCGLSGTTYETFSMYCPRNKTIYTVIPDRALKNELNRPTILLSLARAYAYHVQQLTGIVDQERKVEKKLSKRGLLAQRKRFELQASCFTGAFLGSVWDSLGHTAADHDSEYVLYVLVNTTIGAGQGSDKNRTYWATRGYDTWSPGACNTFTAPAKRVS</sequence>
<keyword evidence="4" id="KW-0472">Membrane</keyword>
<evidence type="ECO:0000256" key="3">
    <source>
        <dbReference type="ARBA" id="ARBA00022989"/>
    </source>
</evidence>
<proteinExistence type="predicted"/>
<evidence type="ECO:0000256" key="2">
    <source>
        <dbReference type="ARBA" id="ARBA00022692"/>
    </source>
</evidence>
<dbReference type="InterPro" id="IPR007343">
    <property type="entry name" value="Uncharacterised_pept_Zn_put"/>
</dbReference>